<keyword evidence="4" id="KW-0862">Zinc</keyword>
<evidence type="ECO:0000256" key="8">
    <source>
        <dbReference type="SAM" id="Phobius"/>
    </source>
</evidence>
<feature type="non-terminal residue" evidence="11">
    <location>
        <position position="177"/>
    </location>
</feature>
<evidence type="ECO:0000313" key="10">
    <source>
        <dbReference type="EMBL" id="CAF4624855.1"/>
    </source>
</evidence>
<dbReference type="EMBL" id="CAJOBR010014675">
    <property type="protein sequence ID" value="CAF4911515.1"/>
    <property type="molecule type" value="Genomic_DNA"/>
</dbReference>
<dbReference type="NCBIfam" id="TIGR01297">
    <property type="entry name" value="CDF"/>
    <property type="match status" value="1"/>
</dbReference>
<evidence type="ECO:0000256" key="3">
    <source>
        <dbReference type="ARBA" id="ARBA00022692"/>
    </source>
</evidence>
<accession>A0A821VN06</accession>
<evidence type="ECO:0000313" key="12">
    <source>
        <dbReference type="Proteomes" id="UP000663848"/>
    </source>
</evidence>
<dbReference type="PANTHER" id="PTHR11562:SF17">
    <property type="entry name" value="RE54080P-RELATED"/>
    <property type="match status" value="1"/>
</dbReference>
<keyword evidence="5 8" id="KW-1133">Transmembrane helix</keyword>
<dbReference type="AlphaFoldDB" id="A0A821VN06"/>
<dbReference type="Pfam" id="PF01545">
    <property type="entry name" value="Cation_efflux"/>
    <property type="match status" value="1"/>
</dbReference>
<dbReference type="InterPro" id="IPR027469">
    <property type="entry name" value="Cation_efflux_TMD_sf"/>
</dbReference>
<proteinExistence type="inferred from homology"/>
<organism evidence="11 12">
    <name type="scientific">Rotaria socialis</name>
    <dbReference type="NCBI Taxonomy" id="392032"/>
    <lineage>
        <taxon>Eukaryota</taxon>
        <taxon>Metazoa</taxon>
        <taxon>Spiralia</taxon>
        <taxon>Gnathifera</taxon>
        <taxon>Rotifera</taxon>
        <taxon>Eurotatoria</taxon>
        <taxon>Bdelloidea</taxon>
        <taxon>Philodinida</taxon>
        <taxon>Philodinidae</taxon>
        <taxon>Rotaria</taxon>
    </lineage>
</organism>
<keyword evidence="13" id="KW-1185">Reference proteome</keyword>
<dbReference type="InterPro" id="IPR050681">
    <property type="entry name" value="CDF/SLC30A"/>
</dbReference>
<evidence type="ECO:0000256" key="7">
    <source>
        <dbReference type="SAM" id="MobiDB-lite"/>
    </source>
</evidence>
<evidence type="ECO:0000313" key="11">
    <source>
        <dbReference type="EMBL" id="CAF4911515.1"/>
    </source>
</evidence>
<feature type="domain" description="Cation efflux protein transmembrane" evidence="9">
    <location>
        <begin position="82"/>
        <end position="175"/>
    </location>
</feature>
<keyword evidence="4" id="KW-0813">Transport</keyword>
<evidence type="ECO:0000259" key="9">
    <source>
        <dbReference type="Pfam" id="PF01545"/>
    </source>
</evidence>
<protein>
    <recommendedName>
        <fullName evidence="9">Cation efflux protein transmembrane domain-containing protein</fullName>
    </recommendedName>
</protein>
<evidence type="ECO:0000256" key="1">
    <source>
        <dbReference type="ARBA" id="ARBA00004141"/>
    </source>
</evidence>
<evidence type="ECO:0000256" key="4">
    <source>
        <dbReference type="ARBA" id="ARBA00022906"/>
    </source>
</evidence>
<evidence type="ECO:0000256" key="5">
    <source>
        <dbReference type="ARBA" id="ARBA00022989"/>
    </source>
</evidence>
<sequence>MTSNPNINRQEQYNRRDRNDGNTSDDSLLLMANDGEDKTPLLNDIDHEEGIQAAIMSNASLTRSTHCHVPDDKFDYGARNRLILVLIICIVFMVIEIVGGIISNSTAVITDAAHMAIDVASFLISLTAMFLATKRPTKRLSFGYIRAEVLGALLSVLAIWLVTGVLVYMAIERCINQ</sequence>
<keyword evidence="4" id="KW-0864">Zinc transport</keyword>
<dbReference type="GO" id="GO:0005385">
    <property type="term" value="F:zinc ion transmembrane transporter activity"/>
    <property type="evidence" value="ECO:0007669"/>
    <property type="project" value="TreeGrafter"/>
</dbReference>
<evidence type="ECO:0000256" key="6">
    <source>
        <dbReference type="ARBA" id="ARBA00023136"/>
    </source>
</evidence>
<comment type="caution">
    <text evidence="11">The sequence shown here is derived from an EMBL/GenBank/DDBJ whole genome shotgun (WGS) entry which is preliminary data.</text>
</comment>
<dbReference type="PANTHER" id="PTHR11562">
    <property type="entry name" value="CATION EFFLUX PROTEIN/ ZINC TRANSPORTER"/>
    <property type="match status" value="1"/>
</dbReference>
<dbReference type="Proteomes" id="UP000663848">
    <property type="component" value="Unassembled WGS sequence"/>
</dbReference>
<feature type="transmembrane region" description="Helical" evidence="8">
    <location>
        <begin position="82"/>
        <end position="102"/>
    </location>
</feature>
<keyword evidence="4" id="KW-0406">Ion transport</keyword>
<name>A0A821VN06_9BILA</name>
<dbReference type="EMBL" id="CAJOBP010027580">
    <property type="protein sequence ID" value="CAF4624855.1"/>
    <property type="molecule type" value="Genomic_DNA"/>
</dbReference>
<comment type="similarity">
    <text evidence="2">Belongs to the cation diffusion facilitator (CDF) transporter (TC 2.A.4) family. SLC30A subfamily.</text>
</comment>
<keyword evidence="6 8" id="KW-0472">Membrane</keyword>
<evidence type="ECO:0000256" key="2">
    <source>
        <dbReference type="ARBA" id="ARBA00008873"/>
    </source>
</evidence>
<feature type="transmembrane region" description="Helical" evidence="8">
    <location>
        <begin position="144"/>
        <end position="171"/>
    </location>
</feature>
<dbReference type="Proteomes" id="UP000663873">
    <property type="component" value="Unassembled WGS sequence"/>
</dbReference>
<dbReference type="GO" id="GO:0005886">
    <property type="term" value="C:plasma membrane"/>
    <property type="evidence" value="ECO:0007669"/>
    <property type="project" value="TreeGrafter"/>
</dbReference>
<dbReference type="InterPro" id="IPR058533">
    <property type="entry name" value="Cation_efflux_TM"/>
</dbReference>
<dbReference type="Gene3D" id="1.20.1510.10">
    <property type="entry name" value="Cation efflux protein transmembrane domain"/>
    <property type="match status" value="1"/>
</dbReference>
<dbReference type="SUPFAM" id="SSF161111">
    <property type="entry name" value="Cation efflux protein transmembrane domain-like"/>
    <property type="match status" value="1"/>
</dbReference>
<feature type="region of interest" description="Disordered" evidence="7">
    <location>
        <begin position="1"/>
        <end position="28"/>
    </location>
</feature>
<feature type="compositionally biased region" description="Polar residues" evidence="7">
    <location>
        <begin position="1"/>
        <end position="11"/>
    </location>
</feature>
<dbReference type="InterPro" id="IPR002524">
    <property type="entry name" value="Cation_efflux"/>
</dbReference>
<gene>
    <name evidence="11" type="ORF">QYT958_LOCUS31157</name>
    <name evidence="10" type="ORF">UJA718_LOCUS32233</name>
</gene>
<feature type="transmembrane region" description="Helical" evidence="8">
    <location>
        <begin position="114"/>
        <end position="132"/>
    </location>
</feature>
<keyword evidence="3 8" id="KW-0812">Transmembrane</keyword>
<reference evidence="11" key="1">
    <citation type="submission" date="2021-02" db="EMBL/GenBank/DDBJ databases">
        <authorList>
            <person name="Nowell W R."/>
        </authorList>
    </citation>
    <scope>NUCLEOTIDE SEQUENCE</scope>
</reference>
<evidence type="ECO:0000313" key="13">
    <source>
        <dbReference type="Proteomes" id="UP000663873"/>
    </source>
</evidence>
<comment type="subcellular location">
    <subcellularLocation>
        <location evidence="1">Membrane</location>
        <topology evidence="1">Multi-pass membrane protein</topology>
    </subcellularLocation>
</comment>